<proteinExistence type="predicted"/>
<sequence>CSKEGFRIHQQVWTQIYAKGSQPGSCGSAGGRCVWQCG</sequence>
<dbReference type="AlphaFoldDB" id="A0A1A8CLI8"/>
<gene>
    <name evidence="1" type="primary">DYTN</name>
</gene>
<reference evidence="1" key="1">
    <citation type="submission" date="2016-05" db="EMBL/GenBank/DDBJ databases">
        <authorList>
            <person name="Lavstsen T."/>
            <person name="Jespersen J.S."/>
        </authorList>
    </citation>
    <scope>NUCLEOTIDE SEQUENCE</scope>
    <source>
        <tissue evidence="1">Brain</tissue>
    </source>
</reference>
<feature type="non-terminal residue" evidence="1">
    <location>
        <position position="1"/>
    </location>
</feature>
<name>A0A1A8CLI8_NOTKA</name>
<evidence type="ECO:0000313" key="1">
    <source>
        <dbReference type="EMBL" id="SBP79611.1"/>
    </source>
</evidence>
<reference evidence="1" key="2">
    <citation type="submission" date="2016-06" db="EMBL/GenBank/DDBJ databases">
        <title>The genome of a short-lived fish provides insights into sex chromosome evolution and the genetic control of aging.</title>
        <authorList>
            <person name="Reichwald K."/>
            <person name="Felder M."/>
            <person name="Petzold A."/>
            <person name="Koch P."/>
            <person name="Groth M."/>
            <person name="Platzer M."/>
        </authorList>
    </citation>
    <scope>NUCLEOTIDE SEQUENCE</scope>
    <source>
        <tissue evidence="1">Brain</tissue>
    </source>
</reference>
<organism evidence="1">
    <name type="scientific">Nothobranchius kadleci</name>
    <name type="common">African annual killifish</name>
    <dbReference type="NCBI Taxonomy" id="1051664"/>
    <lineage>
        <taxon>Eukaryota</taxon>
        <taxon>Metazoa</taxon>
        <taxon>Chordata</taxon>
        <taxon>Craniata</taxon>
        <taxon>Vertebrata</taxon>
        <taxon>Euteleostomi</taxon>
        <taxon>Actinopterygii</taxon>
        <taxon>Neopterygii</taxon>
        <taxon>Teleostei</taxon>
        <taxon>Neoteleostei</taxon>
        <taxon>Acanthomorphata</taxon>
        <taxon>Ovalentaria</taxon>
        <taxon>Atherinomorphae</taxon>
        <taxon>Cyprinodontiformes</taxon>
        <taxon>Nothobranchiidae</taxon>
        <taxon>Nothobranchius</taxon>
    </lineage>
</organism>
<protein>
    <submittedName>
        <fullName evidence="1">Dystrotelin</fullName>
    </submittedName>
</protein>
<dbReference type="EMBL" id="HADZ01015670">
    <property type="protein sequence ID" value="SBP79611.1"/>
    <property type="molecule type" value="Transcribed_RNA"/>
</dbReference>
<accession>A0A1A8CLI8</accession>
<feature type="non-terminal residue" evidence="1">
    <location>
        <position position="38"/>
    </location>
</feature>